<proteinExistence type="inferred from homology"/>
<dbReference type="Pfam" id="PF00196">
    <property type="entry name" value="GerE"/>
    <property type="match status" value="1"/>
</dbReference>
<gene>
    <name evidence="4" type="ORF">GCM10007384_39700</name>
</gene>
<dbReference type="Gene3D" id="3.30.420.10">
    <property type="entry name" value="Ribonuclease H-like superfamily/Ribonuclease H"/>
    <property type="match status" value="1"/>
</dbReference>
<feature type="domain" description="Integrase catalytic" evidence="3">
    <location>
        <begin position="138"/>
        <end position="318"/>
    </location>
</feature>
<protein>
    <submittedName>
        <fullName evidence="4">Transposase</fullName>
    </submittedName>
</protein>
<dbReference type="Gene3D" id="1.10.10.10">
    <property type="entry name" value="Winged helix-like DNA-binding domain superfamily/Winged helix DNA-binding domain"/>
    <property type="match status" value="1"/>
</dbReference>
<evidence type="ECO:0000256" key="2">
    <source>
        <dbReference type="SAM" id="MobiDB-lite"/>
    </source>
</evidence>
<dbReference type="InterPro" id="IPR000792">
    <property type="entry name" value="Tscrpt_reg_LuxR_C"/>
</dbReference>
<dbReference type="InterPro" id="IPR036388">
    <property type="entry name" value="WH-like_DNA-bd_sf"/>
</dbReference>
<accession>A0A918JZA0</accession>
<dbReference type="SUPFAM" id="SSF46894">
    <property type="entry name" value="C-terminal effector domain of the bipartite response regulators"/>
    <property type="match status" value="1"/>
</dbReference>
<dbReference type="GO" id="GO:0003677">
    <property type="term" value="F:DNA binding"/>
    <property type="evidence" value="ECO:0007669"/>
    <property type="project" value="InterPro"/>
</dbReference>
<dbReference type="InterPro" id="IPR016032">
    <property type="entry name" value="Sig_transdc_resp-reg_C-effctor"/>
</dbReference>
<comment type="caution">
    <text evidence="4">The sequence shown here is derived from an EMBL/GenBank/DDBJ whole genome shotgun (WGS) entry which is preliminary data.</text>
</comment>
<evidence type="ECO:0000313" key="4">
    <source>
        <dbReference type="EMBL" id="GGX35877.1"/>
    </source>
</evidence>
<dbReference type="AlphaFoldDB" id="A0A918JZA0"/>
<dbReference type="Pfam" id="PF22483">
    <property type="entry name" value="Mu-transpos_C_2"/>
    <property type="match status" value="1"/>
</dbReference>
<dbReference type="InterPro" id="IPR001584">
    <property type="entry name" value="Integrase_cat-core"/>
</dbReference>
<evidence type="ECO:0000259" key="3">
    <source>
        <dbReference type="PROSITE" id="PS50994"/>
    </source>
</evidence>
<dbReference type="InterPro" id="IPR036397">
    <property type="entry name" value="RNaseH_sf"/>
</dbReference>
<dbReference type="InterPro" id="IPR012337">
    <property type="entry name" value="RNaseH-like_sf"/>
</dbReference>
<name>A0A918JZA0_9FLAO</name>
<keyword evidence="5" id="KW-1185">Reference proteome</keyword>
<evidence type="ECO:0000313" key="5">
    <source>
        <dbReference type="Proteomes" id="UP000601108"/>
    </source>
</evidence>
<dbReference type="Pfam" id="PF00665">
    <property type="entry name" value="rve"/>
    <property type="match status" value="1"/>
</dbReference>
<dbReference type="GO" id="GO:0006355">
    <property type="term" value="P:regulation of DNA-templated transcription"/>
    <property type="evidence" value="ECO:0007669"/>
    <property type="project" value="InterPro"/>
</dbReference>
<dbReference type="PANTHER" id="PTHR35004">
    <property type="entry name" value="TRANSPOSASE RV3428C-RELATED"/>
    <property type="match status" value="1"/>
</dbReference>
<organism evidence="4 5">
    <name type="scientific">Aquimarina muelleri</name>
    <dbReference type="NCBI Taxonomy" id="279356"/>
    <lineage>
        <taxon>Bacteria</taxon>
        <taxon>Pseudomonadati</taxon>
        <taxon>Bacteroidota</taxon>
        <taxon>Flavobacteriia</taxon>
        <taxon>Flavobacteriales</taxon>
        <taxon>Flavobacteriaceae</taxon>
        <taxon>Aquimarina</taxon>
    </lineage>
</organism>
<dbReference type="EMBL" id="BMWS01000072">
    <property type="protein sequence ID" value="GGX35877.1"/>
    <property type="molecule type" value="Genomic_DNA"/>
</dbReference>
<dbReference type="GO" id="GO:0015074">
    <property type="term" value="P:DNA integration"/>
    <property type="evidence" value="ECO:0007669"/>
    <property type="project" value="InterPro"/>
</dbReference>
<dbReference type="NCBIfam" id="NF033546">
    <property type="entry name" value="transpos_IS21"/>
    <property type="match status" value="1"/>
</dbReference>
<feature type="region of interest" description="Disordered" evidence="2">
    <location>
        <begin position="495"/>
        <end position="516"/>
    </location>
</feature>
<sequence length="516" mass="59850">MAGKPKRMSLVKQILRMHSRGKGIKTIARNLEISKNTVKSYIHRANISRIAVSSLLALEDPELEAALLAGNPAYRDPRYEPLKKQLDYYTAELKKVGVTRLVLWEEYKVAHPTSHYCYSQFCVVLRQHRLASKPSLVLEHHPADKLYIDFAGKPLSYIDKETGEEISVQVFVACLSYSDYSFAMAIPSQKTDDFIYALQCCLKDMGGVPQTLVPDNLKAAVTKASRYEPSINRVLEDFANHYGTTVTPARVRKPKDKALVENQVKLIYSRVYAKLRNQQFFDLTSLNKAIKDRIKAHNQTRMQRKEYSREEKFIADEKQLLLPLPENDFEVKYYKSLKVTHNNHIYISSDKHHYSVPYTYIGKQTRVIYTRSMVRIFGDNGQLIAVHPRSFKKSGYTTTKEHLCSHHQYYKKRSPTYYIQKGYNHSETLYQYINALFKQDKYPEQLYRTCEGILKLSKQTDTDQFIKACEMAMEFTNYSYAFLKRILENKMVDATDQTPETPLPKHDNIRGASSFK</sequence>
<dbReference type="InterPro" id="IPR054353">
    <property type="entry name" value="IstA-like_C"/>
</dbReference>
<reference evidence="4 5" key="1">
    <citation type="journal article" date="2014" name="Int. J. Syst. Evol. Microbiol.">
        <title>Complete genome sequence of Corynebacterium casei LMG S-19264T (=DSM 44701T), isolated from a smear-ripened cheese.</title>
        <authorList>
            <consortium name="US DOE Joint Genome Institute (JGI-PGF)"/>
            <person name="Walter F."/>
            <person name="Albersmeier A."/>
            <person name="Kalinowski J."/>
            <person name="Ruckert C."/>
        </authorList>
    </citation>
    <scope>NUCLEOTIDE SEQUENCE [LARGE SCALE GENOMIC DNA]</scope>
    <source>
        <strain evidence="4 5">KCTC 12285</strain>
    </source>
</reference>
<dbReference type="Proteomes" id="UP000601108">
    <property type="component" value="Unassembled WGS sequence"/>
</dbReference>
<evidence type="ECO:0000256" key="1">
    <source>
        <dbReference type="ARBA" id="ARBA00009277"/>
    </source>
</evidence>
<comment type="similarity">
    <text evidence="1">Belongs to the transposase IS21/IS408/IS1162 family.</text>
</comment>
<dbReference type="PROSITE" id="PS50994">
    <property type="entry name" value="INTEGRASE"/>
    <property type="match status" value="1"/>
</dbReference>
<dbReference type="PANTHER" id="PTHR35004:SF8">
    <property type="entry name" value="TRANSPOSASE RV3428C-RELATED"/>
    <property type="match status" value="1"/>
</dbReference>
<dbReference type="SUPFAM" id="SSF53098">
    <property type="entry name" value="Ribonuclease H-like"/>
    <property type="match status" value="1"/>
</dbReference>